<dbReference type="EMBL" id="JACAZI010000012">
    <property type="protein sequence ID" value="KAF7347101.1"/>
    <property type="molecule type" value="Genomic_DNA"/>
</dbReference>
<gene>
    <name evidence="2" type="ORF">MVEN_01464200</name>
</gene>
<feature type="region of interest" description="Disordered" evidence="1">
    <location>
        <begin position="943"/>
        <end position="1034"/>
    </location>
</feature>
<feature type="compositionally biased region" description="Low complexity" evidence="1">
    <location>
        <begin position="405"/>
        <end position="439"/>
    </location>
</feature>
<feature type="compositionally biased region" description="Low complexity" evidence="1">
    <location>
        <begin position="803"/>
        <end position="831"/>
    </location>
</feature>
<feature type="region of interest" description="Disordered" evidence="1">
    <location>
        <begin position="1469"/>
        <end position="1529"/>
    </location>
</feature>
<proteinExistence type="predicted"/>
<dbReference type="OrthoDB" id="2687738at2759"/>
<dbReference type="Proteomes" id="UP000620124">
    <property type="component" value="Unassembled WGS sequence"/>
</dbReference>
<accession>A0A8H6XV27</accession>
<feature type="compositionally biased region" description="Polar residues" evidence="1">
    <location>
        <begin position="392"/>
        <end position="404"/>
    </location>
</feature>
<reference evidence="2" key="1">
    <citation type="submission" date="2020-05" db="EMBL/GenBank/DDBJ databases">
        <title>Mycena genomes resolve the evolution of fungal bioluminescence.</title>
        <authorList>
            <person name="Tsai I.J."/>
        </authorList>
    </citation>
    <scope>NUCLEOTIDE SEQUENCE</scope>
    <source>
        <strain evidence="2">CCC161011</strain>
    </source>
</reference>
<feature type="compositionally biased region" description="Basic and acidic residues" evidence="1">
    <location>
        <begin position="834"/>
        <end position="844"/>
    </location>
</feature>
<feature type="compositionally biased region" description="Basic and acidic residues" evidence="1">
    <location>
        <begin position="1166"/>
        <end position="1176"/>
    </location>
</feature>
<feature type="compositionally biased region" description="Low complexity" evidence="1">
    <location>
        <begin position="64"/>
        <end position="74"/>
    </location>
</feature>
<evidence type="ECO:0000256" key="1">
    <source>
        <dbReference type="SAM" id="MobiDB-lite"/>
    </source>
</evidence>
<feature type="compositionally biased region" description="Basic and acidic residues" evidence="1">
    <location>
        <begin position="1221"/>
        <end position="1240"/>
    </location>
</feature>
<feature type="compositionally biased region" description="Low complexity" evidence="1">
    <location>
        <begin position="1134"/>
        <end position="1147"/>
    </location>
</feature>
<feature type="compositionally biased region" description="Low complexity" evidence="1">
    <location>
        <begin position="212"/>
        <end position="224"/>
    </location>
</feature>
<feature type="compositionally biased region" description="Basic and acidic residues" evidence="1">
    <location>
        <begin position="115"/>
        <end position="131"/>
    </location>
</feature>
<feature type="compositionally biased region" description="Low complexity" evidence="1">
    <location>
        <begin position="309"/>
        <end position="325"/>
    </location>
</feature>
<feature type="region of interest" description="Disordered" evidence="1">
    <location>
        <begin position="1358"/>
        <end position="1383"/>
    </location>
</feature>
<feature type="compositionally biased region" description="Gly residues" evidence="1">
    <location>
        <begin position="1373"/>
        <end position="1383"/>
    </location>
</feature>
<protein>
    <submittedName>
        <fullName evidence="2">Uncharacterized protein</fullName>
    </submittedName>
</protein>
<feature type="region of interest" description="Disordered" evidence="1">
    <location>
        <begin position="1"/>
        <end position="927"/>
    </location>
</feature>
<feature type="compositionally biased region" description="Low complexity" evidence="1">
    <location>
        <begin position="601"/>
        <end position="611"/>
    </location>
</feature>
<evidence type="ECO:0000313" key="2">
    <source>
        <dbReference type="EMBL" id="KAF7347101.1"/>
    </source>
</evidence>
<name>A0A8H6XV27_9AGAR</name>
<feature type="compositionally biased region" description="Low complexity" evidence="1">
    <location>
        <begin position="845"/>
        <end position="855"/>
    </location>
</feature>
<feature type="compositionally biased region" description="Low complexity" evidence="1">
    <location>
        <begin position="337"/>
        <end position="350"/>
    </location>
</feature>
<sequence>MPLLGGIFARNNKSAPPDLGPSPSQSSSSNYDSPNPSFQINSQPSNPASSASSPTAEYVSLSFPSGAGAGPSSPNGRGLAYAGEPPAKEKRGLGFFGRKRSTNALAPPSPNSPGRDGRSMDWGRDDGDPRGGPRPNYLARLSTSSELPPRVSTSPYGSPNSLRPPGGGFLGTGSPSTRSLPPPQTSLSLSPGGASNYSGYAGSPLAPQISPTKSTASGWTAKTTGGKGKGESKSAGVKAGRKFAFWTRGGSKTPTEPPSPTPSKRGGQGGEGAESEFNLRAFRHVSPNATPPNPSSPNPYARDGAKLTASALSALNSASPSADDLSAPRRPRPRGGSDASASSSRISVAAFREVVAQKEKGRSPSPGPGMERTYGGGGAATGSMYSLGGAGNRSQPGNGSGYFSQQGGREQQYPQRQEQQHQQQHQRQQQQQPQPQQTPTRPPAPPAKTTPGKHYQPRSNASNSHPNLHNTSASANANPAKKSGHARTHGRWDSEESESPSGQEESEEEESDEVPVRRTAKSEVGHGQQVRRQERQEMPPPRSASSLGMYGGAGMGESKGNVTSKRLSQPQLPALQIPGGAIRPQAAPQQSQQRPQPPPAAASSDSESSSESSEDSDDAPLATLVAPRRPGSALSSLSNVALNSAGASGSQPNLAYGNLPHSALAKHNRSGSQSGSSIASSSRPANKPKPLIDIAELTASKPTLASKPEKDGFTGGGMLASVPNAKGKGGDTGGAKGDRGPVLTSRSPPVRADTGLVHFPSPPSSPKKEVPPHVVASVGVSGPPQAQPKTQAQRSIPMRRETATSAASLPPPSTASASTSPSPSPSASSSPVVQKRDVLSERLRAVAAANAASANAERERLQENAKKQTPSTVGMEKKTPPPPAFANVAARKAFHRRSSSDIISAQKRTWADDAGDGDGDGDNYRDSVLGRDLADMLGGGIALVTRNGDWSPEKTKPSPLGGNKSDGEMESREKREEVQEQEKRDKDSIAPIVIKQRSPPPAFSVTSRPAHSQNRSMSAFSELGGTPGRQRSSTLVPVSSSLDVWLESLGDVQLEFQFLQRQFFVELGVGTNTSANVNPRAEPRQRSSTMMPLGQQQPAQPAPKPVAAPTPALANVNVMPPTRPFATPRMQRNSPASSTGDSSSGPAPLTPRDGSDFGENSGGGAARDRDDGHREWSGGVSGLVPSGPGRRIMAHQRRSVSFDFDEDVQGDGKGKAKAKAKPHETPLQEEERRRRERRRSEARAAIELGNVINGPGPTVDDDEEEEDEDDVPINQARMNPMMNPMGMGMGMGMGMPMNNMNMNMSMPMGMNMPLWYAAQRHVACGLAWRCVGPVTSGAAGDAQPRAIHGRAARGSELLRGAPAGDDVREAGVPDGGGAAGDGGCGGGVGARVDVWRRGCEERVWGGGGGGVRGSMYSVAGGGGSVIGGPTAGMGSPFGMPMGMQGMGGWGSPGAGSLFPPAPRSMYGGGGARSEYGGPSSGGGGGNWSSSRSVYGETFGPSTERYARTTSSGNLAAQGGKGSSARGEGVGVFPADGSGVAGAAGAWGWEWEWGRVDAEAADGEPACDPFTERGCRETAPAAVELEGCSVIWSDAMLFGRTTTTTTRTQNKSYHHILSYTTVLPPRTL</sequence>
<organism evidence="2 3">
    <name type="scientific">Mycena venus</name>
    <dbReference type="NCBI Taxonomy" id="2733690"/>
    <lineage>
        <taxon>Eukaryota</taxon>
        <taxon>Fungi</taxon>
        <taxon>Dikarya</taxon>
        <taxon>Basidiomycota</taxon>
        <taxon>Agaricomycotina</taxon>
        <taxon>Agaricomycetes</taxon>
        <taxon>Agaricomycetidae</taxon>
        <taxon>Agaricales</taxon>
        <taxon>Marasmiineae</taxon>
        <taxon>Mycenaceae</taxon>
        <taxon>Mycena</taxon>
    </lineage>
</organism>
<feature type="compositionally biased region" description="Low complexity" evidence="1">
    <location>
        <begin position="174"/>
        <end position="204"/>
    </location>
</feature>
<comment type="caution">
    <text evidence="2">The sequence shown here is derived from an EMBL/GenBank/DDBJ whole genome shotgun (WGS) entry which is preliminary data.</text>
</comment>
<feature type="compositionally biased region" description="Polar residues" evidence="1">
    <location>
        <begin position="560"/>
        <end position="571"/>
    </location>
</feature>
<feature type="compositionally biased region" description="Polar residues" evidence="1">
    <location>
        <begin position="1004"/>
        <end position="1019"/>
    </location>
</feature>
<feature type="compositionally biased region" description="Low complexity" evidence="1">
    <location>
        <begin position="631"/>
        <end position="650"/>
    </location>
</feature>
<feature type="compositionally biased region" description="Low complexity" evidence="1">
    <location>
        <begin position="670"/>
        <end position="682"/>
    </location>
</feature>
<feature type="compositionally biased region" description="Low complexity" evidence="1">
    <location>
        <begin position="472"/>
        <end position="481"/>
    </location>
</feature>
<evidence type="ECO:0000313" key="3">
    <source>
        <dbReference type="Proteomes" id="UP000620124"/>
    </source>
</evidence>
<feature type="compositionally biased region" description="Polar residues" evidence="1">
    <location>
        <begin position="457"/>
        <end position="471"/>
    </location>
</feature>
<feature type="compositionally biased region" description="Low complexity" evidence="1">
    <location>
        <begin position="21"/>
        <end position="54"/>
    </location>
</feature>
<feature type="compositionally biased region" description="Basic and acidic residues" evidence="1">
    <location>
        <begin position="514"/>
        <end position="524"/>
    </location>
</feature>
<feature type="compositionally biased region" description="Basic and acidic residues" evidence="1">
    <location>
        <begin position="965"/>
        <end position="988"/>
    </location>
</feature>
<feature type="region of interest" description="Disordered" evidence="1">
    <location>
        <begin position="1072"/>
        <end position="1240"/>
    </location>
</feature>
<feature type="compositionally biased region" description="Low complexity" evidence="1">
    <location>
        <begin position="583"/>
        <end position="594"/>
    </location>
</feature>
<feature type="compositionally biased region" description="Acidic residues" evidence="1">
    <location>
        <begin position="504"/>
        <end position="513"/>
    </location>
</feature>
<feature type="compositionally biased region" description="Basic and acidic residues" evidence="1">
    <location>
        <begin position="856"/>
        <end position="866"/>
    </location>
</feature>
<keyword evidence="3" id="KW-1185">Reference proteome</keyword>
<feature type="compositionally biased region" description="Polar residues" evidence="1">
    <location>
        <begin position="141"/>
        <end position="161"/>
    </location>
</feature>